<dbReference type="SUPFAM" id="SSF55166">
    <property type="entry name" value="Hedgehog/DD-peptidase"/>
    <property type="match status" value="1"/>
</dbReference>
<organism evidence="2 3">
    <name type="scientific">Demequina activiva</name>
    <dbReference type="NCBI Taxonomy" id="1582364"/>
    <lineage>
        <taxon>Bacteria</taxon>
        <taxon>Bacillati</taxon>
        <taxon>Actinomycetota</taxon>
        <taxon>Actinomycetes</taxon>
        <taxon>Micrococcales</taxon>
        <taxon>Demequinaceae</taxon>
        <taxon>Demequina</taxon>
    </lineage>
</organism>
<dbReference type="InterPro" id="IPR009045">
    <property type="entry name" value="Zn_M74/Hedgehog-like"/>
</dbReference>
<proteinExistence type="predicted"/>
<gene>
    <name evidence="2" type="ORF">Dac01nite_19780</name>
</gene>
<comment type="caution">
    <text evidence="2">The sequence shown here is derived from an EMBL/GenBank/DDBJ whole genome shotgun (WGS) entry which is preliminary data.</text>
</comment>
<name>A0A919UKF8_9MICO</name>
<dbReference type="Pfam" id="PF13539">
    <property type="entry name" value="Peptidase_M15_4"/>
    <property type="match status" value="1"/>
</dbReference>
<dbReference type="Gene3D" id="3.30.1380.10">
    <property type="match status" value="1"/>
</dbReference>
<dbReference type="InterPro" id="IPR039561">
    <property type="entry name" value="Peptidase_M15C"/>
</dbReference>
<keyword evidence="3" id="KW-1185">Reference proteome</keyword>
<reference evidence="2" key="1">
    <citation type="submission" date="2021-01" db="EMBL/GenBank/DDBJ databases">
        <title>Whole genome shotgun sequence of Demequina activiva NBRC 110675.</title>
        <authorList>
            <person name="Komaki H."/>
            <person name="Tamura T."/>
        </authorList>
    </citation>
    <scope>NUCLEOTIDE SEQUENCE</scope>
    <source>
        <strain evidence="2">NBRC 110675</strain>
    </source>
</reference>
<dbReference type="RefSeq" id="WP_203656500.1">
    <property type="nucleotide sequence ID" value="NZ_BONR01000004.1"/>
</dbReference>
<dbReference type="GO" id="GO:0008233">
    <property type="term" value="F:peptidase activity"/>
    <property type="evidence" value="ECO:0007669"/>
    <property type="project" value="InterPro"/>
</dbReference>
<evidence type="ECO:0000259" key="1">
    <source>
        <dbReference type="Pfam" id="PF13539"/>
    </source>
</evidence>
<evidence type="ECO:0000313" key="3">
    <source>
        <dbReference type="Proteomes" id="UP000652354"/>
    </source>
</evidence>
<dbReference type="AlphaFoldDB" id="A0A919UKF8"/>
<feature type="domain" description="Peptidase M15C" evidence="1">
    <location>
        <begin position="214"/>
        <end position="292"/>
    </location>
</feature>
<sequence>MPLRHTVLVTLSAAALGGCSLLGSEPAPTVTALATVTAEPETVAVPRPTVTVTQTPAQDPEHDRPLWLGQVPLPVGEDGLGARGDTPADLEDRQLAPRAWLPDPPDDEWFAEISMEVPADVAVRSSWDRNCPVHIDDLAYVTMPYWGFDERVHTGEMIVHEDHIEDVATAFEQIFAAGFPIEEMRVISREERDSPTTGDHNITSAFTCRLVVGASTVWSEHAYGKAVDINPFHNPYFKGEELFPELSEAYLDREREREGMIDEASVVYTAFTGIGWGWGGHWTGREDWMHFSVTGQ</sequence>
<evidence type="ECO:0000313" key="2">
    <source>
        <dbReference type="EMBL" id="GIG55226.1"/>
    </source>
</evidence>
<dbReference type="PROSITE" id="PS51257">
    <property type="entry name" value="PROKAR_LIPOPROTEIN"/>
    <property type="match status" value="1"/>
</dbReference>
<dbReference type="Proteomes" id="UP000652354">
    <property type="component" value="Unassembled WGS sequence"/>
</dbReference>
<protein>
    <recommendedName>
        <fullName evidence="1">Peptidase M15C domain-containing protein</fullName>
    </recommendedName>
</protein>
<dbReference type="EMBL" id="BONR01000004">
    <property type="protein sequence ID" value="GIG55226.1"/>
    <property type="molecule type" value="Genomic_DNA"/>
</dbReference>
<accession>A0A919UKF8</accession>